<dbReference type="NCBIfam" id="NF005057">
    <property type="entry name" value="PRK06464.1"/>
    <property type="match status" value="1"/>
</dbReference>
<dbReference type="Gene3D" id="3.30.1490.20">
    <property type="entry name" value="ATP-grasp fold, A domain"/>
    <property type="match status" value="1"/>
</dbReference>
<protein>
    <recommendedName>
        <fullName evidence="6 15">Phosphoenolpyruvate synthase</fullName>
        <shortName evidence="15">PEP synthase</shortName>
        <ecNumber evidence="5 15">2.7.9.2</ecNumber>
    </recommendedName>
    <alternativeName>
        <fullName evidence="13 15">Pyruvate, water dikinase</fullName>
    </alternativeName>
</protein>
<evidence type="ECO:0000256" key="1">
    <source>
        <dbReference type="ARBA" id="ARBA00001946"/>
    </source>
</evidence>
<dbReference type="Gene3D" id="3.30.470.20">
    <property type="entry name" value="ATP-grasp fold, B domain"/>
    <property type="match status" value="1"/>
</dbReference>
<evidence type="ECO:0000256" key="13">
    <source>
        <dbReference type="ARBA" id="ARBA00033470"/>
    </source>
</evidence>
<proteinExistence type="inferred from homology"/>
<dbReference type="Pfam" id="PF02896">
    <property type="entry name" value="PEP-utilizers_C"/>
    <property type="match status" value="1"/>
</dbReference>
<dbReference type="SUPFAM" id="SSF52009">
    <property type="entry name" value="Phosphohistidine domain"/>
    <property type="match status" value="1"/>
</dbReference>
<dbReference type="NCBIfam" id="TIGR01418">
    <property type="entry name" value="PEP_synth"/>
    <property type="match status" value="1"/>
</dbReference>
<sequence>MTPNCLLFSEIRNKDLAIVGGKNASLGEMLKELTPLGIRIPDGFAVTAKAFRNFIQENGFRERLEANLNELDINTLENLSAVGASCRGIMASGKFPEEMKSDIASFYESLRADQIPSVAVRSSATAEDLPTASFAGQHDSFLNIVGLDSLMQAIHRCYISLFNDRAIKYRIDHGFDHMDVALSVGVQRMVRSDMGSAGVIFTIDPETGFENVIYVTAAWGLGENVVQGAVNPDEFFVFKPSLENQKNSIIYRKLGEKENKMIYSVGTERPVINVETSPGERSVFSISDNDVQILGEWSYKIEKHYQMPMDIEWAKDGLTGELYIVQARPETIHGQRKGVSIKQYKLLTKAIPICKGKAVGKAIASGRVCIVHSLADAGKVQKGDIIVADITNPDWNAMLRKAVCIITNKGGRTSHASIVARELGIHAVVGTSDATEKLHDGQVITASCIEGDEGMIYEGKLEWEEKEINIEEVPQTQTKAMFILADPQKAFQLSFYPNQGVGLLRMEFIITNAIRIHPMALVKYHELSDSNDKKAIEAITHQYANKKTYFVEKLSESLAMVAAAFYPKEVIVRMSDFKSNEYAQLIGGKIFEPLEENPMLGFRGASRYYHERYREGFGLECEAIRVVRDEMGLTNIKVMIPFCRTVEEGTLVLDTMKHFNLERGKNGLEVYVMAEIPSNVILAGKFAEIFDGFSIGSNDLTQLVLGIDRDSAIISDLFDENNEAVKQMLSNVIRVAKTSGVKIGLCGQAPSDYPEFAGFLVAQGIDSVSFTPDALLKGIENISIAERKESIKNSVTK</sequence>
<keyword evidence="11 15" id="KW-0067">ATP-binding</keyword>
<dbReference type="InterPro" id="IPR036637">
    <property type="entry name" value="Phosphohistidine_dom_sf"/>
</dbReference>
<dbReference type="PANTHER" id="PTHR43030:SF1">
    <property type="entry name" value="PHOSPHOENOLPYRUVATE SYNTHASE"/>
    <property type="match status" value="1"/>
</dbReference>
<dbReference type="SUPFAM" id="SSF56059">
    <property type="entry name" value="Glutathione synthetase ATP-binding domain-like"/>
    <property type="match status" value="1"/>
</dbReference>
<evidence type="ECO:0000256" key="6">
    <source>
        <dbReference type="ARBA" id="ARBA00021623"/>
    </source>
</evidence>
<feature type="domain" description="Pyruvate phosphate dikinase AMP/ATP-binding" evidence="17">
    <location>
        <begin position="18"/>
        <end position="342"/>
    </location>
</feature>
<evidence type="ECO:0000256" key="2">
    <source>
        <dbReference type="ARBA" id="ARBA00002988"/>
    </source>
</evidence>
<dbReference type="InterPro" id="IPR000121">
    <property type="entry name" value="PEP_util_C"/>
</dbReference>
<evidence type="ECO:0000256" key="15">
    <source>
        <dbReference type="PIRNR" id="PIRNR000854"/>
    </source>
</evidence>
<keyword evidence="10 15" id="KW-0418">Kinase</keyword>
<evidence type="ECO:0000256" key="14">
    <source>
        <dbReference type="ARBA" id="ARBA00047700"/>
    </source>
</evidence>
<dbReference type="EC" id="2.7.9.2" evidence="5 15"/>
<evidence type="ECO:0000256" key="3">
    <source>
        <dbReference type="ARBA" id="ARBA00004742"/>
    </source>
</evidence>
<evidence type="ECO:0000259" key="17">
    <source>
        <dbReference type="Pfam" id="PF01326"/>
    </source>
</evidence>
<dbReference type="RefSeq" id="WP_377060741.1">
    <property type="nucleotide sequence ID" value="NZ_JBHSJJ010000001.1"/>
</dbReference>
<evidence type="ECO:0000256" key="11">
    <source>
        <dbReference type="ARBA" id="ARBA00022840"/>
    </source>
</evidence>
<evidence type="ECO:0000256" key="5">
    <source>
        <dbReference type="ARBA" id="ARBA00011996"/>
    </source>
</evidence>
<organism evidence="19 20">
    <name type="scientific">Negadavirga shengliensis</name>
    <dbReference type="NCBI Taxonomy" id="1389218"/>
    <lineage>
        <taxon>Bacteria</taxon>
        <taxon>Pseudomonadati</taxon>
        <taxon>Bacteroidota</taxon>
        <taxon>Cytophagia</taxon>
        <taxon>Cytophagales</taxon>
        <taxon>Cyclobacteriaceae</taxon>
        <taxon>Negadavirga</taxon>
    </lineage>
</organism>
<dbReference type="InterPro" id="IPR002192">
    <property type="entry name" value="PPDK_AMP/ATP-bd"/>
</dbReference>
<dbReference type="Pfam" id="PF00391">
    <property type="entry name" value="PEP-utilizers"/>
    <property type="match status" value="1"/>
</dbReference>
<evidence type="ECO:0000256" key="12">
    <source>
        <dbReference type="ARBA" id="ARBA00022842"/>
    </source>
</evidence>
<evidence type="ECO:0000313" key="19">
    <source>
        <dbReference type="EMBL" id="MFC4870314.1"/>
    </source>
</evidence>
<dbReference type="Gene3D" id="3.50.30.10">
    <property type="entry name" value="Phosphohistidine domain"/>
    <property type="match status" value="1"/>
</dbReference>
<comment type="pathway">
    <text evidence="3 15">Carbohydrate biosynthesis; gluconeogenesis.</text>
</comment>
<evidence type="ECO:0000259" key="16">
    <source>
        <dbReference type="Pfam" id="PF00391"/>
    </source>
</evidence>
<dbReference type="PIRSF" id="PIRSF000854">
    <property type="entry name" value="PEP_synthase"/>
    <property type="match status" value="1"/>
</dbReference>
<comment type="cofactor">
    <cofactor evidence="1 15">
        <name>Mg(2+)</name>
        <dbReference type="ChEBI" id="CHEBI:18420"/>
    </cofactor>
</comment>
<name>A0ABV9SVH7_9BACT</name>
<keyword evidence="7 15" id="KW-0808">Transferase</keyword>
<evidence type="ECO:0000256" key="10">
    <source>
        <dbReference type="ARBA" id="ARBA00022777"/>
    </source>
</evidence>
<comment type="caution">
    <text evidence="19">The sequence shown here is derived from an EMBL/GenBank/DDBJ whole genome shotgun (WGS) entry which is preliminary data.</text>
</comment>
<dbReference type="Gene3D" id="3.20.20.60">
    <property type="entry name" value="Phosphoenolpyruvate-binding domains"/>
    <property type="match status" value="1"/>
</dbReference>
<evidence type="ECO:0000259" key="18">
    <source>
        <dbReference type="Pfam" id="PF02896"/>
    </source>
</evidence>
<keyword evidence="8 15" id="KW-0479">Metal-binding</keyword>
<keyword evidence="20" id="KW-1185">Reference proteome</keyword>
<evidence type="ECO:0000256" key="4">
    <source>
        <dbReference type="ARBA" id="ARBA00007837"/>
    </source>
</evidence>
<comment type="similarity">
    <text evidence="4 15">Belongs to the PEP-utilizing enzyme family.</text>
</comment>
<comment type="catalytic activity">
    <reaction evidence="14 15">
        <text>pyruvate + ATP + H2O = phosphoenolpyruvate + AMP + phosphate + 2 H(+)</text>
        <dbReference type="Rhea" id="RHEA:11364"/>
        <dbReference type="ChEBI" id="CHEBI:15361"/>
        <dbReference type="ChEBI" id="CHEBI:15377"/>
        <dbReference type="ChEBI" id="CHEBI:15378"/>
        <dbReference type="ChEBI" id="CHEBI:30616"/>
        <dbReference type="ChEBI" id="CHEBI:43474"/>
        <dbReference type="ChEBI" id="CHEBI:58702"/>
        <dbReference type="ChEBI" id="CHEBI:456215"/>
        <dbReference type="EC" id="2.7.9.2"/>
    </reaction>
</comment>
<keyword evidence="9 15" id="KW-0547">Nucleotide-binding</keyword>
<evidence type="ECO:0000256" key="9">
    <source>
        <dbReference type="ARBA" id="ARBA00022741"/>
    </source>
</evidence>
<evidence type="ECO:0000256" key="8">
    <source>
        <dbReference type="ARBA" id="ARBA00022723"/>
    </source>
</evidence>
<dbReference type="SUPFAM" id="SSF51621">
    <property type="entry name" value="Phosphoenolpyruvate/pyruvate domain"/>
    <property type="match status" value="1"/>
</dbReference>
<dbReference type="GO" id="GO:0008986">
    <property type="term" value="F:pyruvate, water dikinase activity"/>
    <property type="evidence" value="ECO:0007669"/>
    <property type="project" value="UniProtKB-EC"/>
</dbReference>
<dbReference type="PANTHER" id="PTHR43030">
    <property type="entry name" value="PHOSPHOENOLPYRUVATE SYNTHASE"/>
    <property type="match status" value="1"/>
</dbReference>
<dbReference type="PROSITE" id="PS00370">
    <property type="entry name" value="PEP_ENZYMES_PHOS_SITE"/>
    <property type="match status" value="1"/>
</dbReference>
<keyword evidence="12 15" id="KW-0460">Magnesium</keyword>
<dbReference type="InterPro" id="IPR015813">
    <property type="entry name" value="Pyrv/PenolPyrv_kinase-like_dom"/>
</dbReference>
<accession>A0ABV9SVH7</accession>
<evidence type="ECO:0000313" key="20">
    <source>
        <dbReference type="Proteomes" id="UP001595818"/>
    </source>
</evidence>
<feature type="domain" description="PEP-utilising enzyme mobile" evidence="16">
    <location>
        <begin position="381"/>
        <end position="450"/>
    </location>
</feature>
<dbReference type="InterPro" id="IPR008279">
    <property type="entry name" value="PEP-util_enz_mobile_dom"/>
</dbReference>
<dbReference type="InterPro" id="IPR023151">
    <property type="entry name" value="PEP_util_CS"/>
</dbReference>
<dbReference type="InterPro" id="IPR018274">
    <property type="entry name" value="PEP_util_AS"/>
</dbReference>
<dbReference type="Pfam" id="PF01326">
    <property type="entry name" value="PPDK_N"/>
    <property type="match status" value="1"/>
</dbReference>
<gene>
    <name evidence="19" type="primary">ppsA</name>
    <name evidence="19" type="ORF">ACFPFU_01365</name>
</gene>
<reference evidence="20" key="1">
    <citation type="journal article" date="2019" name="Int. J. Syst. Evol. Microbiol.">
        <title>The Global Catalogue of Microorganisms (GCM) 10K type strain sequencing project: providing services to taxonomists for standard genome sequencing and annotation.</title>
        <authorList>
            <consortium name="The Broad Institute Genomics Platform"/>
            <consortium name="The Broad Institute Genome Sequencing Center for Infectious Disease"/>
            <person name="Wu L."/>
            <person name="Ma J."/>
        </authorList>
    </citation>
    <scope>NUCLEOTIDE SEQUENCE [LARGE SCALE GENOMIC DNA]</scope>
    <source>
        <strain evidence="20">CGMCC 4.7466</strain>
    </source>
</reference>
<dbReference type="InterPro" id="IPR013815">
    <property type="entry name" value="ATP_grasp_subdomain_1"/>
</dbReference>
<dbReference type="Proteomes" id="UP001595818">
    <property type="component" value="Unassembled WGS sequence"/>
</dbReference>
<dbReference type="EMBL" id="JBHSJJ010000001">
    <property type="protein sequence ID" value="MFC4870314.1"/>
    <property type="molecule type" value="Genomic_DNA"/>
</dbReference>
<comment type="function">
    <text evidence="2 15">Catalyzes the phosphorylation of pyruvate to phosphoenolpyruvate.</text>
</comment>
<dbReference type="PROSITE" id="PS00742">
    <property type="entry name" value="PEP_ENZYMES_2"/>
    <property type="match status" value="1"/>
</dbReference>
<evidence type="ECO:0000256" key="7">
    <source>
        <dbReference type="ARBA" id="ARBA00022679"/>
    </source>
</evidence>
<dbReference type="InterPro" id="IPR040442">
    <property type="entry name" value="Pyrv_kinase-like_dom_sf"/>
</dbReference>
<dbReference type="InterPro" id="IPR006319">
    <property type="entry name" value="PEP_synth"/>
</dbReference>
<feature type="domain" description="PEP-utilising enzyme C-terminal" evidence="18">
    <location>
        <begin position="476"/>
        <end position="776"/>
    </location>
</feature>